<protein>
    <submittedName>
        <fullName evidence="1">Uncharacterized protein</fullName>
    </submittedName>
</protein>
<evidence type="ECO:0000313" key="2">
    <source>
        <dbReference type="Proteomes" id="UP000177171"/>
    </source>
</evidence>
<accession>A0A1G2LQC1</accession>
<gene>
    <name evidence="1" type="ORF">A3G49_04485</name>
</gene>
<comment type="caution">
    <text evidence="1">The sequence shown here is derived from an EMBL/GenBank/DDBJ whole genome shotgun (WGS) entry which is preliminary data.</text>
</comment>
<name>A0A1G2LQC1_9BACT</name>
<dbReference type="Proteomes" id="UP000177171">
    <property type="component" value="Unassembled WGS sequence"/>
</dbReference>
<sequence>MPEGRMLTAKEVKQKYGDLLLSIPEVSGVGCPDGRFCVYVTDEKTMNLLKELLVKKIDGVTITFRVTGKFVAYSDKQKA</sequence>
<dbReference type="EMBL" id="MHQY01000016">
    <property type="protein sequence ID" value="OHA13838.1"/>
    <property type="molecule type" value="Genomic_DNA"/>
</dbReference>
<dbReference type="AlphaFoldDB" id="A0A1G2LQC1"/>
<organism evidence="1 2">
    <name type="scientific">Candidatus Sungbacteria bacterium RIFCSPLOWO2_12_FULL_41_11</name>
    <dbReference type="NCBI Taxonomy" id="1802286"/>
    <lineage>
        <taxon>Bacteria</taxon>
        <taxon>Candidatus Sungiibacteriota</taxon>
    </lineage>
</organism>
<evidence type="ECO:0000313" key="1">
    <source>
        <dbReference type="EMBL" id="OHA13838.1"/>
    </source>
</evidence>
<reference evidence="1 2" key="1">
    <citation type="journal article" date="2016" name="Nat. Commun.">
        <title>Thousands of microbial genomes shed light on interconnected biogeochemical processes in an aquifer system.</title>
        <authorList>
            <person name="Anantharaman K."/>
            <person name="Brown C.T."/>
            <person name="Hug L.A."/>
            <person name="Sharon I."/>
            <person name="Castelle C.J."/>
            <person name="Probst A.J."/>
            <person name="Thomas B.C."/>
            <person name="Singh A."/>
            <person name="Wilkins M.J."/>
            <person name="Karaoz U."/>
            <person name="Brodie E.L."/>
            <person name="Williams K.H."/>
            <person name="Hubbard S.S."/>
            <person name="Banfield J.F."/>
        </authorList>
    </citation>
    <scope>NUCLEOTIDE SEQUENCE [LARGE SCALE GENOMIC DNA]</scope>
</reference>
<proteinExistence type="predicted"/>